<dbReference type="Proteomes" id="UP000663090">
    <property type="component" value="Chromosome"/>
</dbReference>
<protein>
    <submittedName>
        <fullName evidence="2">PKD domain-containing protein</fullName>
    </submittedName>
</protein>
<evidence type="ECO:0000259" key="1">
    <source>
        <dbReference type="PROSITE" id="PS50093"/>
    </source>
</evidence>
<gene>
    <name evidence="2" type="ORF">JY572_38790</name>
</gene>
<organism evidence="2 3">
    <name type="scientific">Myxococcus landrumensis</name>
    <dbReference type="NCBI Taxonomy" id="2813577"/>
    <lineage>
        <taxon>Bacteria</taxon>
        <taxon>Pseudomonadati</taxon>
        <taxon>Myxococcota</taxon>
        <taxon>Myxococcia</taxon>
        <taxon>Myxococcales</taxon>
        <taxon>Cystobacterineae</taxon>
        <taxon>Myxococcaceae</taxon>
        <taxon>Myxococcus</taxon>
    </lineage>
</organism>
<dbReference type="SUPFAM" id="SSF49299">
    <property type="entry name" value="PKD domain"/>
    <property type="match status" value="1"/>
</dbReference>
<evidence type="ECO:0000313" key="3">
    <source>
        <dbReference type="Proteomes" id="UP000663090"/>
    </source>
</evidence>
<dbReference type="InterPro" id="IPR000601">
    <property type="entry name" value="PKD_dom"/>
</dbReference>
<sequence>MAVATGAVVVLLCGLGLVLPERDGGALEPRSPVPSSPVALDASVEEVRAPVADRGPLAVVPMPSAVSGEALATALGEERVVLASSTVIERIEMDRPWVCAGGQVSLAARVGGTSEAGALYRWVWPGQETGAELHPGARLQWRAPASSGPAFVRFQVCKDLGGRRVGVLAEQVLRIEVRDCTDAASREELEVAVIQRTNEAFLFRAVSPEAVSLTGYSWDFGDGRSAVSAGPEVEHVYDTRTPDVRTFTVRLTAVQHTGSPLSATAFVSVRGQPLSDELLPATLTLSRTSASAELWRSEVAVDVPEEGDVTWERVERMTLHWDDQVEVTTRDWHDLITVEEERGRGAFRGFVEVRPSELASTVKQVVDVLHGRYAAGAGVSLSWASFKRESSRSAEARPPLK</sequence>
<dbReference type="Gene3D" id="2.60.40.10">
    <property type="entry name" value="Immunoglobulins"/>
    <property type="match status" value="1"/>
</dbReference>
<reference evidence="2 3" key="1">
    <citation type="submission" date="2021-02" db="EMBL/GenBank/DDBJ databases">
        <title>De Novo genome assembly of isolated myxobacteria.</title>
        <authorList>
            <person name="Stevens D.C."/>
        </authorList>
    </citation>
    <scope>NUCLEOTIDE SEQUENCE [LARGE SCALE GENOMIC DNA]</scope>
    <source>
        <strain evidence="2 3">SCHIC003</strain>
    </source>
</reference>
<dbReference type="EMBL" id="CP071091">
    <property type="protein sequence ID" value="QSQ14194.1"/>
    <property type="molecule type" value="Genomic_DNA"/>
</dbReference>
<keyword evidence="3" id="KW-1185">Reference proteome</keyword>
<dbReference type="InterPro" id="IPR013783">
    <property type="entry name" value="Ig-like_fold"/>
</dbReference>
<accession>A0ABX7N9H9</accession>
<proteinExistence type="predicted"/>
<name>A0ABX7N9H9_9BACT</name>
<dbReference type="RefSeq" id="WP_206715988.1">
    <property type="nucleotide sequence ID" value="NZ_CP071091.1"/>
</dbReference>
<evidence type="ECO:0000313" key="2">
    <source>
        <dbReference type="EMBL" id="QSQ14194.1"/>
    </source>
</evidence>
<feature type="domain" description="PKD" evidence="1">
    <location>
        <begin position="216"/>
        <end position="237"/>
    </location>
</feature>
<dbReference type="InterPro" id="IPR035986">
    <property type="entry name" value="PKD_dom_sf"/>
</dbReference>
<dbReference type="CDD" id="cd00146">
    <property type="entry name" value="PKD"/>
    <property type="match status" value="1"/>
</dbReference>
<dbReference type="PROSITE" id="PS50093">
    <property type="entry name" value="PKD"/>
    <property type="match status" value="1"/>
</dbReference>
<dbReference type="Pfam" id="PF00801">
    <property type="entry name" value="PKD"/>
    <property type="match status" value="1"/>
</dbReference>